<comment type="caution">
    <text evidence="8">The sequence shown here is derived from an EMBL/GenBank/DDBJ whole genome shotgun (WGS) entry which is preliminary data.</text>
</comment>
<evidence type="ECO:0000256" key="1">
    <source>
        <dbReference type="ARBA" id="ARBA00010641"/>
    </source>
</evidence>
<dbReference type="Proteomes" id="UP001448614">
    <property type="component" value="Unassembled WGS sequence"/>
</dbReference>
<evidence type="ECO:0000256" key="3">
    <source>
        <dbReference type="ARBA" id="ARBA00023082"/>
    </source>
</evidence>
<dbReference type="InterPro" id="IPR014284">
    <property type="entry name" value="RNA_pol_sigma-70_dom"/>
</dbReference>
<gene>
    <name evidence="8" type="ORF">V3C41_07735</name>
</gene>
<keyword evidence="9" id="KW-1185">Reference proteome</keyword>
<reference evidence="8 9" key="1">
    <citation type="journal article" date="2024" name="Appl. Microbiol. Biotechnol.">
        <title>Biosynthetic gene clusters with biotechnological applications in novel Antarctic isolates from Actinomycetota.</title>
        <authorList>
            <person name="Bruna P."/>
            <person name="Nunez-Montero K."/>
            <person name="Contreras M.J."/>
            <person name="Leal K."/>
            <person name="Garcia M."/>
            <person name="Abanto M."/>
            <person name="Barrientos L."/>
        </authorList>
    </citation>
    <scope>NUCLEOTIDE SEQUENCE [LARGE SCALE GENOMIC DNA]</scope>
    <source>
        <strain evidence="8 9">Se16.17</strain>
    </source>
</reference>
<keyword evidence="3" id="KW-0731">Sigma factor</keyword>
<dbReference type="Pfam" id="PF08281">
    <property type="entry name" value="Sigma70_r4_2"/>
    <property type="match status" value="1"/>
</dbReference>
<proteinExistence type="inferred from homology"/>
<organism evidence="8 9">
    <name type="scientific">Paenarthrobacter nicotinovorans</name>
    <name type="common">Arthrobacter nicotinovorans</name>
    <dbReference type="NCBI Taxonomy" id="29320"/>
    <lineage>
        <taxon>Bacteria</taxon>
        <taxon>Bacillati</taxon>
        <taxon>Actinomycetota</taxon>
        <taxon>Actinomycetes</taxon>
        <taxon>Micrococcales</taxon>
        <taxon>Micrococcaceae</taxon>
        <taxon>Paenarthrobacter</taxon>
    </lineage>
</organism>
<dbReference type="InterPro" id="IPR036388">
    <property type="entry name" value="WH-like_DNA-bd_sf"/>
</dbReference>
<accession>A0ABV0GR00</accession>
<dbReference type="Gene3D" id="1.10.10.10">
    <property type="entry name" value="Winged helix-like DNA-binding domain superfamily/Winged helix DNA-binding domain"/>
    <property type="match status" value="1"/>
</dbReference>
<dbReference type="SUPFAM" id="SSF88659">
    <property type="entry name" value="Sigma3 and sigma4 domains of RNA polymerase sigma factors"/>
    <property type="match status" value="1"/>
</dbReference>
<dbReference type="InterPro" id="IPR013324">
    <property type="entry name" value="RNA_pol_sigma_r3/r4-like"/>
</dbReference>
<dbReference type="PANTHER" id="PTHR43133:SF8">
    <property type="entry name" value="RNA POLYMERASE SIGMA FACTOR HI_1459-RELATED"/>
    <property type="match status" value="1"/>
</dbReference>
<evidence type="ECO:0000313" key="9">
    <source>
        <dbReference type="Proteomes" id="UP001448614"/>
    </source>
</evidence>
<keyword evidence="5" id="KW-0804">Transcription</keyword>
<dbReference type="NCBIfam" id="TIGR02937">
    <property type="entry name" value="sigma70-ECF"/>
    <property type="match status" value="1"/>
</dbReference>
<dbReference type="InterPro" id="IPR013249">
    <property type="entry name" value="RNA_pol_sigma70_r4_t2"/>
</dbReference>
<dbReference type="CDD" id="cd06171">
    <property type="entry name" value="Sigma70_r4"/>
    <property type="match status" value="1"/>
</dbReference>
<dbReference type="Gene3D" id="1.10.1740.10">
    <property type="match status" value="1"/>
</dbReference>
<dbReference type="PANTHER" id="PTHR43133">
    <property type="entry name" value="RNA POLYMERASE ECF-TYPE SIGMA FACTO"/>
    <property type="match status" value="1"/>
</dbReference>
<keyword evidence="4" id="KW-0238">DNA-binding</keyword>
<protein>
    <submittedName>
        <fullName evidence="8">RNA polymerase sigma factor</fullName>
    </submittedName>
</protein>
<evidence type="ECO:0000256" key="2">
    <source>
        <dbReference type="ARBA" id="ARBA00023015"/>
    </source>
</evidence>
<evidence type="ECO:0000256" key="5">
    <source>
        <dbReference type="ARBA" id="ARBA00023163"/>
    </source>
</evidence>
<dbReference type="EMBL" id="JBBMFV010000004">
    <property type="protein sequence ID" value="MEO3940955.1"/>
    <property type="molecule type" value="Genomic_DNA"/>
</dbReference>
<feature type="domain" description="RNA polymerase sigma factor 70 region 4 type 2" evidence="7">
    <location>
        <begin position="104"/>
        <end position="154"/>
    </location>
</feature>
<dbReference type="InterPro" id="IPR013325">
    <property type="entry name" value="RNA_pol_sigma_r2"/>
</dbReference>
<dbReference type="InterPro" id="IPR007627">
    <property type="entry name" value="RNA_pol_sigma70_r2"/>
</dbReference>
<evidence type="ECO:0000259" key="7">
    <source>
        <dbReference type="Pfam" id="PF08281"/>
    </source>
</evidence>
<dbReference type="SUPFAM" id="SSF88946">
    <property type="entry name" value="Sigma2 domain of RNA polymerase sigma factors"/>
    <property type="match status" value="1"/>
</dbReference>
<name>A0ABV0GR00_PAENI</name>
<dbReference type="RefSeq" id="WP_026540997.1">
    <property type="nucleotide sequence ID" value="NZ_JAVDRC010000004.1"/>
</dbReference>
<evidence type="ECO:0000256" key="4">
    <source>
        <dbReference type="ARBA" id="ARBA00023125"/>
    </source>
</evidence>
<evidence type="ECO:0000313" key="8">
    <source>
        <dbReference type="EMBL" id="MEO3940955.1"/>
    </source>
</evidence>
<dbReference type="InterPro" id="IPR039425">
    <property type="entry name" value="RNA_pol_sigma-70-like"/>
</dbReference>
<sequence length="182" mass="19407">MGKRQAVSKKPFETVVEEQGATVLRVCRAVLGVHDADDAWSDTFLAALQAYPGLPQEANVQAWLVTIAHRKCIDHLRAGNRRAVPVDSPPEHPSPLGIPGADHAELLDAVNHLPPKQRQAVAYHYLAGLPYKDIAALLGGTPEAARRAGADGVKALRNALASLPALVDVPALVHSLPKGEIR</sequence>
<evidence type="ECO:0000259" key="6">
    <source>
        <dbReference type="Pfam" id="PF04542"/>
    </source>
</evidence>
<comment type="similarity">
    <text evidence="1">Belongs to the sigma-70 factor family. ECF subfamily.</text>
</comment>
<keyword evidence="2" id="KW-0805">Transcription regulation</keyword>
<dbReference type="Pfam" id="PF04542">
    <property type="entry name" value="Sigma70_r2"/>
    <property type="match status" value="1"/>
</dbReference>
<feature type="domain" description="RNA polymerase sigma-70 region 2" evidence="6">
    <location>
        <begin position="18"/>
        <end position="81"/>
    </location>
</feature>